<protein>
    <submittedName>
        <fullName evidence="1">Uncharacterized protein</fullName>
    </submittedName>
</protein>
<reference evidence="1" key="1">
    <citation type="submission" date="2020-03" db="EMBL/GenBank/DDBJ databases">
        <title>The deep terrestrial virosphere.</title>
        <authorList>
            <person name="Holmfeldt K."/>
            <person name="Nilsson E."/>
            <person name="Simone D."/>
            <person name="Lopez-Fernandez M."/>
            <person name="Wu X."/>
            <person name="de Brujin I."/>
            <person name="Lundin D."/>
            <person name="Andersson A."/>
            <person name="Bertilsson S."/>
            <person name="Dopson M."/>
        </authorList>
    </citation>
    <scope>NUCLEOTIDE SEQUENCE</scope>
    <source>
        <strain evidence="1">MM171A00469</strain>
        <strain evidence="2">MM171B00233</strain>
    </source>
</reference>
<evidence type="ECO:0000313" key="1">
    <source>
        <dbReference type="EMBL" id="QJB00406.1"/>
    </source>
</evidence>
<dbReference type="AlphaFoldDB" id="A0A6M3M578"/>
<dbReference type="EMBL" id="MT143885">
    <property type="protein sequence ID" value="QJB04576.1"/>
    <property type="molecule type" value="Genomic_DNA"/>
</dbReference>
<accession>A0A6M3M578</accession>
<sequence length="264" mass="30146">MNLGELKEFIEAISNKDQAGNSFTPEQFNLILKQENLDLFNIECEKLKQLAQAKGQPFYKTYYNANNLNEFEVISTENIVGGKLLISTLNDYAYPITGIAMGYNGGDRKVDFDDDNEVSRRRTNLLTKPPYWYPMGVRKGDTLYFYPNDIALLEFTYLKFPAEPNYDYCIRNSNYQKVYMPVGSNITAVGPIYNLYSSVGVLLAGNVLHLTATVYPYTSTSIELEWAVNMHIKIAGLILSKMAVNLRDQELQQYSLIEEKKQQT</sequence>
<evidence type="ECO:0000313" key="2">
    <source>
        <dbReference type="EMBL" id="QJB04576.1"/>
    </source>
</evidence>
<organism evidence="1">
    <name type="scientific">viral metagenome</name>
    <dbReference type="NCBI Taxonomy" id="1070528"/>
    <lineage>
        <taxon>unclassified sequences</taxon>
        <taxon>metagenomes</taxon>
        <taxon>organismal metagenomes</taxon>
    </lineage>
</organism>
<name>A0A6M3M578_9ZZZZ</name>
<proteinExistence type="predicted"/>
<gene>
    <name evidence="1" type="ORF">MM171A00469_0006</name>
    <name evidence="2" type="ORF">MM171B00233_0016</name>
</gene>
<dbReference type="EMBL" id="MT143692">
    <property type="protein sequence ID" value="QJB00406.1"/>
    <property type="molecule type" value="Genomic_DNA"/>
</dbReference>